<accession>A0A127HVK5</accession>
<dbReference type="RefSeq" id="WP_061435104.1">
    <property type="nucleotide sequence ID" value="NZ_CP014546.1"/>
</dbReference>
<dbReference type="AlphaFoldDB" id="A0A127HVK5"/>
<organism evidence="4 5">
    <name type="scientific">Pseudomonas azotoformans</name>
    <dbReference type="NCBI Taxonomy" id="47878"/>
    <lineage>
        <taxon>Bacteria</taxon>
        <taxon>Pseudomonadati</taxon>
        <taxon>Pseudomonadota</taxon>
        <taxon>Gammaproteobacteria</taxon>
        <taxon>Pseudomonadales</taxon>
        <taxon>Pseudomonadaceae</taxon>
        <taxon>Pseudomonas</taxon>
    </lineage>
</organism>
<dbReference type="GO" id="GO:0003723">
    <property type="term" value="F:RNA binding"/>
    <property type="evidence" value="ECO:0007669"/>
    <property type="project" value="InterPro"/>
</dbReference>
<dbReference type="GO" id="GO:0033897">
    <property type="term" value="F:ribonuclease T2 activity"/>
    <property type="evidence" value="ECO:0007669"/>
    <property type="project" value="InterPro"/>
</dbReference>
<dbReference type="InterPro" id="IPR036430">
    <property type="entry name" value="RNase_T2-like_sf"/>
</dbReference>
<feature type="signal peptide" evidence="3">
    <location>
        <begin position="1"/>
        <end position="22"/>
    </location>
</feature>
<comment type="similarity">
    <text evidence="1 2">Belongs to the RNase T2 family.</text>
</comment>
<dbReference type="PROSITE" id="PS00531">
    <property type="entry name" value="RNASE_T2_2"/>
    <property type="match status" value="1"/>
</dbReference>
<feature type="chain" id="PRO_5007448868" evidence="3">
    <location>
        <begin position="23"/>
        <end position="236"/>
    </location>
</feature>
<dbReference type="Gene3D" id="3.90.730.10">
    <property type="entry name" value="Ribonuclease T2-like"/>
    <property type="match status" value="1"/>
</dbReference>
<evidence type="ECO:0000256" key="3">
    <source>
        <dbReference type="SAM" id="SignalP"/>
    </source>
</evidence>
<dbReference type="EMBL" id="CP014546">
    <property type="protein sequence ID" value="AMN78642.1"/>
    <property type="molecule type" value="Genomic_DNA"/>
</dbReference>
<evidence type="ECO:0000256" key="2">
    <source>
        <dbReference type="RuleBase" id="RU004328"/>
    </source>
</evidence>
<evidence type="ECO:0000313" key="5">
    <source>
        <dbReference type="Proteomes" id="UP000070516"/>
    </source>
</evidence>
<dbReference type="PANTHER" id="PTHR11240:SF22">
    <property type="entry name" value="RIBONUCLEASE T2"/>
    <property type="match status" value="1"/>
</dbReference>
<keyword evidence="3" id="KW-0732">Signal</keyword>
<dbReference type="Pfam" id="PF00445">
    <property type="entry name" value="Ribonuclease_T2"/>
    <property type="match status" value="1"/>
</dbReference>
<dbReference type="SUPFAM" id="SSF55895">
    <property type="entry name" value="Ribonuclease Rh-like"/>
    <property type="match status" value="1"/>
</dbReference>
<gene>
    <name evidence="4" type="ORF">AYR47_10025</name>
</gene>
<dbReference type="InterPro" id="IPR001568">
    <property type="entry name" value="RNase_T2-like"/>
</dbReference>
<dbReference type="InterPro" id="IPR033130">
    <property type="entry name" value="RNase_T2_His_AS_2"/>
</dbReference>
<reference evidence="4 5" key="1">
    <citation type="submission" date="2016-02" db="EMBL/GenBank/DDBJ databases">
        <title>Complete genome sequence of Pseudomonas azotoformans S4.</title>
        <authorList>
            <person name="Fang Y."/>
            <person name="Wu L."/>
            <person name="Feng G."/>
        </authorList>
    </citation>
    <scope>NUCLEOTIDE SEQUENCE [LARGE SCALE GENOMIC DNA]</scope>
    <source>
        <strain evidence="4 5">S4</strain>
    </source>
</reference>
<dbReference type="Proteomes" id="UP000070516">
    <property type="component" value="Chromosome"/>
</dbReference>
<sequence length="236" mass="26117">MNKTMFIPAALAAFFISQGAQALDANEEITPSSEGFKYLVYAVTWQPSFCKLKPETTGCTKPPQTFLTHGIWPYNNSVGQKTNRHPASCNTAPSCQSTTACDISDNTLEQISNTPAIAQLVTAAPQGMFRYEWKKHGTCSGQTDVNYFNDIVRLRKSVMYIEPMFNTWIGRGVTLAQLKNAFPTHVSFRCFVLDGKQYLHEAFYSINADGTPYKQDPFLQIGIPCTSDAIFIPAGG</sequence>
<dbReference type="PANTHER" id="PTHR11240">
    <property type="entry name" value="RIBONUCLEASE T2"/>
    <property type="match status" value="1"/>
</dbReference>
<evidence type="ECO:0000313" key="4">
    <source>
        <dbReference type="EMBL" id="AMN78642.1"/>
    </source>
</evidence>
<proteinExistence type="inferred from homology"/>
<dbReference type="KEGG" id="pazo:AYR47_10025"/>
<protein>
    <submittedName>
        <fullName evidence="4">Uncharacterized protein</fullName>
    </submittedName>
</protein>
<evidence type="ECO:0000256" key="1">
    <source>
        <dbReference type="ARBA" id="ARBA00007469"/>
    </source>
</evidence>
<name>A0A127HVK5_PSEAZ</name>